<dbReference type="SUPFAM" id="SSF48464">
    <property type="entry name" value="ENTH/VHS domain"/>
    <property type="match status" value="1"/>
</dbReference>
<dbReference type="InterPro" id="IPR008942">
    <property type="entry name" value="ENTH_VHS"/>
</dbReference>
<dbReference type="PANTHER" id="PTHR23074">
    <property type="entry name" value="AAA DOMAIN-CONTAINING"/>
    <property type="match status" value="1"/>
</dbReference>
<dbReference type="Pfam" id="PF00004">
    <property type="entry name" value="AAA"/>
    <property type="match status" value="1"/>
</dbReference>
<dbReference type="PROSITE" id="PS50082">
    <property type="entry name" value="WD_REPEATS_2"/>
    <property type="match status" value="1"/>
</dbReference>
<dbReference type="GO" id="GO:0008568">
    <property type="term" value="F:microtubule severing ATPase activity"/>
    <property type="evidence" value="ECO:0007669"/>
    <property type="project" value="UniProtKB-EC"/>
</dbReference>
<feature type="repeat" description="WD" evidence="7">
    <location>
        <begin position="118"/>
        <end position="153"/>
    </location>
</feature>
<dbReference type="PROSITE" id="PS50942">
    <property type="entry name" value="ENTH"/>
    <property type="match status" value="1"/>
</dbReference>
<keyword evidence="7" id="KW-0853">WD repeat</keyword>
<keyword evidence="4" id="KW-0067">ATP-binding</keyword>
<sequence length="1454" mass="162229">MTSNRFCFEENKYPEEFILSYGSFPVSNVLNECVCCRFSIHSRHENICALGTERGKVLICDVTAPIADREFVKNSFSAGDNAVFDLCYIPNHPNWLLSLCGASRLELWDVERSSSVLLLGHHDSVRCASVWPENPLCFLTGSRDGAILVWDLRDKPLRKGIGRKYAGNSIVSARHYQTAHEAAISITGILHLSENYFISSSTSASSGIRIWDLRYQVASSPVRTLFVPQQMSKESGIASMCWDRFRSSFFAVCTDNAIYEYVPSLNSEFPVRSLRAKCVNSFFVQCATSPLSDHLLCGSSLSKAFIWDLQENRKYFQSAQSYYKEESCCLPNSKFVLDGHGREVECVQWSSRGRFMITMDSEIIRIWSKWADKTEHGYPEEVVMNHRPLKFTYPKRHTNVEEETSSSSQTLSQRTYGSENRSESRASEDNDIQLLGNASASRCAFDALGNLPSLYASSMEVTSTAAERGNRGPKRTIVIKSNSTTTPARQIPRVEGHDNFSPMQQHKTPMGKRRNLTAEFQKVTASATRKRYCSDVTSPLGRPTSRTASTTGGSAKKRTGKCKKRDDPECVKLAKPTNILSYFERVQSDLNSTSSSSRTQYEIVVNMFDFSEDPLVIAFLSETQAALDGLKEAEEDSEDDQTPSDSVQATNVDVARPPSLVAAESDDIPSDNKTISVHPVESKTFLLKNVEPKHGEEILGTIVETTDTRLDDIEGNAMAKLALEENVVLPALNPKLFTGLRAPCTGILLFGPPGNGKTMLAKAVANECHSTFFSISAATIMSRWVGDGERLVKALFQVARNAQPSIIFIDEVDSMLCQRFEQEDGAARRVKTEFLVRLDGCSSGSSDDRVLVLAATNRPQELDEGILRRFPQRIFIDLPDKMARSQMIRRTFEQNSTELQLSDVELEKIASKTDNYSYSDLKALCRAAALLPVQSARKENRDLRRCTVEQLRPVNLNDLERGERKHGRIAQPSPAEFRSQHIERIRAQTRLHRSLASNGLREQQSDAYNTETMSELLQGIASFTKTVQQTLNSYEVRKLGDKVQGYVMNFTETEQKVREATNEDPWGPTGPQMQEIASFTFQYDLFSEVMGMLWKRMFQENKLAWRRVYKSLVLLNYLIKNGSERVISTARDHVFEMRSLENYKCLDERGKDEGLNVRHRVKLILEMLNDEEILRTERRKEDMWNEKKTNNTEKSNELSSGSRGGFNGGRREVTAFDFDSENRSYANGSPELGIREHTPESVNDRVVEDDEFGDFTSARVGGATPQLSAVEQTIRTPAPKPLSSPHSARVVVAAPPQQRPKSSAASSGGGFDLLGLGLDLGNAPAPFAPAHSAPSIVSNDDQNAILKTVEVDNNNAFFRHQTLTMDSSTGIGGLVIQPSVQQQTMPIAEENFPKAAAVGSTWENLKGKVNIDFDHLCLKPSRSKPTPSLNELKQSTSKESNLASSSSTAGNLLF</sequence>
<feature type="region of interest" description="Disordered" evidence="8">
    <location>
        <begin position="1183"/>
        <end position="1241"/>
    </location>
</feature>
<evidence type="ECO:0000256" key="5">
    <source>
        <dbReference type="ARBA" id="ARBA00036378"/>
    </source>
</evidence>
<evidence type="ECO:0000256" key="6">
    <source>
        <dbReference type="ARBA" id="ARBA00038871"/>
    </source>
</evidence>
<dbReference type="InterPro" id="IPR013809">
    <property type="entry name" value="ENTH"/>
</dbReference>
<dbReference type="Gene3D" id="2.130.10.10">
    <property type="entry name" value="YVTN repeat-like/Quinoprotein amine dehydrogenase"/>
    <property type="match status" value="2"/>
</dbReference>
<dbReference type="InterPro" id="IPR050304">
    <property type="entry name" value="MT-severing_AAA_ATPase"/>
</dbReference>
<dbReference type="EC" id="5.6.1.1" evidence="6"/>
<feature type="compositionally biased region" description="Polar residues" evidence="8">
    <location>
        <begin position="1423"/>
        <end position="1454"/>
    </location>
</feature>
<dbReference type="InterPro" id="IPR003959">
    <property type="entry name" value="ATPase_AAA_core"/>
</dbReference>
<feature type="region of interest" description="Disordered" evidence="8">
    <location>
        <begin position="631"/>
        <end position="654"/>
    </location>
</feature>
<dbReference type="CDD" id="cd16989">
    <property type="entry name" value="ENTH_EpsinR"/>
    <property type="match status" value="1"/>
</dbReference>
<comment type="subcellular location">
    <subcellularLocation>
        <location evidence="1">Cytoplasm</location>
    </subcellularLocation>
</comment>
<dbReference type="InterPro" id="IPR027417">
    <property type="entry name" value="P-loop_NTPase"/>
</dbReference>
<dbReference type="SMART" id="SM00273">
    <property type="entry name" value="ENTH"/>
    <property type="match status" value="1"/>
</dbReference>
<keyword evidence="10" id="KW-1185">Reference proteome</keyword>
<dbReference type="FunFam" id="3.40.50.300:FF:001054">
    <property type="entry name" value="ATPase, AAA family, putative"/>
    <property type="match status" value="1"/>
</dbReference>
<dbReference type="WBParaSite" id="Gr19_v10_g17657.t1">
    <property type="protein sequence ID" value="Gr19_v10_g17657.t1"/>
    <property type="gene ID" value="Gr19_v10_g17657"/>
</dbReference>
<evidence type="ECO:0000256" key="4">
    <source>
        <dbReference type="ARBA" id="ARBA00022840"/>
    </source>
</evidence>
<dbReference type="InterPro" id="IPR003593">
    <property type="entry name" value="AAA+_ATPase"/>
</dbReference>
<dbReference type="Proteomes" id="UP000887572">
    <property type="component" value="Unplaced"/>
</dbReference>
<dbReference type="SMART" id="SM00320">
    <property type="entry name" value="WD40"/>
    <property type="match status" value="6"/>
</dbReference>
<evidence type="ECO:0000256" key="3">
    <source>
        <dbReference type="ARBA" id="ARBA00022741"/>
    </source>
</evidence>
<feature type="region of interest" description="Disordered" evidence="8">
    <location>
        <begin position="396"/>
        <end position="429"/>
    </location>
</feature>
<evidence type="ECO:0000313" key="11">
    <source>
        <dbReference type="WBParaSite" id="Gr19_v10_g17657.t1"/>
    </source>
</evidence>
<accession>A0A914HIF0</accession>
<dbReference type="SUPFAM" id="SSF50978">
    <property type="entry name" value="WD40 repeat-like"/>
    <property type="match status" value="1"/>
</dbReference>
<feature type="domain" description="ENTH" evidence="9">
    <location>
        <begin position="1045"/>
        <end position="1178"/>
    </location>
</feature>
<dbReference type="InterPro" id="IPR001680">
    <property type="entry name" value="WD40_rpt"/>
</dbReference>
<reference evidence="11" key="1">
    <citation type="submission" date="2022-11" db="UniProtKB">
        <authorList>
            <consortium name="WormBaseParasite"/>
        </authorList>
    </citation>
    <scope>IDENTIFICATION</scope>
</reference>
<dbReference type="FunFam" id="1.25.40.90:FF:000006">
    <property type="entry name" value="Clathrin interactor 1"/>
    <property type="match status" value="1"/>
</dbReference>
<feature type="compositionally biased region" description="Acidic residues" evidence="8">
    <location>
        <begin position="633"/>
        <end position="642"/>
    </location>
</feature>
<dbReference type="GO" id="GO:0005524">
    <property type="term" value="F:ATP binding"/>
    <property type="evidence" value="ECO:0007669"/>
    <property type="project" value="UniProtKB-KW"/>
</dbReference>
<dbReference type="Gene3D" id="1.25.40.90">
    <property type="match status" value="1"/>
</dbReference>
<evidence type="ECO:0000256" key="2">
    <source>
        <dbReference type="ARBA" id="ARBA00022490"/>
    </source>
</evidence>
<dbReference type="Gene3D" id="1.10.8.60">
    <property type="match status" value="1"/>
</dbReference>
<feature type="region of interest" description="Disordered" evidence="8">
    <location>
        <begin position="492"/>
        <end position="512"/>
    </location>
</feature>
<keyword evidence="3" id="KW-0547">Nucleotide-binding</keyword>
<dbReference type="Pfam" id="PF17862">
    <property type="entry name" value="AAA_lid_3"/>
    <property type="match status" value="1"/>
</dbReference>
<feature type="compositionally biased region" description="Low complexity" evidence="8">
    <location>
        <begin position="541"/>
        <end position="554"/>
    </location>
</feature>
<feature type="region of interest" description="Disordered" evidence="8">
    <location>
        <begin position="534"/>
        <end position="563"/>
    </location>
</feature>
<evidence type="ECO:0000259" key="9">
    <source>
        <dbReference type="PROSITE" id="PS50942"/>
    </source>
</evidence>
<evidence type="ECO:0000256" key="1">
    <source>
        <dbReference type="ARBA" id="ARBA00004496"/>
    </source>
</evidence>
<dbReference type="GO" id="GO:0005737">
    <property type="term" value="C:cytoplasm"/>
    <property type="evidence" value="ECO:0007669"/>
    <property type="project" value="UniProtKB-SubCell"/>
</dbReference>
<dbReference type="SUPFAM" id="SSF52540">
    <property type="entry name" value="P-loop containing nucleoside triphosphate hydrolases"/>
    <property type="match status" value="1"/>
</dbReference>
<dbReference type="InterPro" id="IPR036322">
    <property type="entry name" value="WD40_repeat_dom_sf"/>
</dbReference>
<feature type="compositionally biased region" description="Basic and acidic residues" evidence="8">
    <location>
        <begin position="1183"/>
        <end position="1196"/>
    </location>
</feature>
<dbReference type="Pfam" id="PF01417">
    <property type="entry name" value="ENTH"/>
    <property type="match status" value="1"/>
</dbReference>
<evidence type="ECO:0000256" key="8">
    <source>
        <dbReference type="SAM" id="MobiDB-lite"/>
    </source>
</evidence>
<dbReference type="InterPro" id="IPR015943">
    <property type="entry name" value="WD40/YVTN_repeat-like_dom_sf"/>
</dbReference>
<protein>
    <recommendedName>
        <fullName evidence="6">microtubule-severing ATPase</fullName>
        <ecNumber evidence="6">5.6.1.1</ecNumber>
    </recommendedName>
</protein>
<dbReference type="SMART" id="SM00382">
    <property type="entry name" value="AAA"/>
    <property type="match status" value="1"/>
</dbReference>
<dbReference type="PROSITE" id="PS50294">
    <property type="entry name" value="WD_REPEATS_REGION"/>
    <property type="match status" value="1"/>
</dbReference>
<evidence type="ECO:0000313" key="10">
    <source>
        <dbReference type="Proteomes" id="UP000887572"/>
    </source>
</evidence>
<dbReference type="InterPro" id="IPR041569">
    <property type="entry name" value="AAA_lid_3"/>
</dbReference>
<keyword evidence="2" id="KW-0963">Cytoplasm</keyword>
<dbReference type="GO" id="GO:0015630">
    <property type="term" value="C:microtubule cytoskeleton"/>
    <property type="evidence" value="ECO:0007669"/>
    <property type="project" value="TreeGrafter"/>
</dbReference>
<dbReference type="Gene3D" id="3.40.50.300">
    <property type="entry name" value="P-loop containing nucleotide triphosphate hydrolases"/>
    <property type="match status" value="1"/>
</dbReference>
<organism evidence="10 11">
    <name type="scientific">Globodera rostochiensis</name>
    <name type="common">Golden nematode worm</name>
    <name type="synonym">Heterodera rostochiensis</name>
    <dbReference type="NCBI Taxonomy" id="31243"/>
    <lineage>
        <taxon>Eukaryota</taxon>
        <taxon>Metazoa</taxon>
        <taxon>Ecdysozoa</taxon>
        <taxon>Nematoda</taxon>
        <taxon>Chromadorea</taxon>
        <taxon>Rhabditida</taxon>
        <taxon>Tylenchina</taxon>
        <taxon>Tylenchomorpha</taxon>
        <taxon>Tylenchoidea</taxon>
        <taxon>Heteroderidae</taxon>
        <taxon>Heteroderinae</taxon>
        <taxon>Globodera</taxon>
    </lineage>
</organism>
<dbReference type="PANTHER" id="PTHR23074:SF86">
    <property type="entry name" value="SPASTIN"/>
    <property type="match status" value="1"/>
</dbReference>
<name>A0A914HIF0_GLORO</name>
<comment type="catalytic activity">
    <reaction evidence="5">
        <text>n ATP + n H2O + a microtubule = n ADP + n phosphate + (n+1) alpha/beta tubulin heterodimers.</text>
        <dbReference type="EC" id="5.6.1.1"/>
    </reaction>
</comment>
<proteinExistence type="predicted"/>
<evidence type="ECO:0000256" key="7">
    <source>
        <dbReference type="PROSITE-ProRule" id="PRU00221"/>
    </source>
</evidence>
<dbReference type="GO" id="GO:0016887">
    <property type="term" value="F:ATP hydrolysis activity"/>
    <property type="evidence" value="ECO:0007669"/>
    <property type="project" value="InterPro"/>
</dbReference>
<dbReference type="Pfam" id="PF00400">
    <property type="entry name" value="WD40"/>
    <property type="match status" value="2"/>
</dbReference>
<feature type="region of interest" description="Disordered" evidence="8">
    <location>
        <begin position="1420"/>
        <end position="1454"/>
    </location>
</feature>